<proteinExistence type="predicted"/>
<organism evidence="1 2">
    <name type="scientific">Candidatus Gottesmanbacteria bacterium GW2011_GWC2_39_8</name>
    <dbReference type="NCBI Taxonomy" id="1618450"/>
    <lineage>
        <taxon>Bacteria</taxon>
        <taxon>Candidatus Gottesmaniibacteriota</taxon>
    </lineage>
</organism>
<name>A0A0G0PUI1_9BACT</name>
<gene>
    <name evidence="1" type="ORF">UT63_C0059G0007</name>
</gene>
<accession>A0A0G0PUI1</accession>
<dbReference type="Proteomes" id="UP000034539">
    <property type="component" value="Unassembled WGS sequence"/>
</dbReference>
<protein>
    <submittedName>
        <fullName evidence="1">Uncharacterized protein</fullName>
    </submittedName>
</protein>
<reference evidence="1 2" key="1">
    <citation type="journal article" date="2015" name="Nature">
        <title>rRNA introns, odd ribosomes, and small enigmatic genomes across a large radiation of phyla.</title>
        <authorList>
            <person name="Brown C.T."/>
            <person name="Hug L.A."/>
            <person name="Thomas B.C."/>
            <person name="Sharon I."/>
            <person name="Castelle C.J."/>
            <person name="Singh A."/>
            <person name="Wilkins M.J."/>
            <person name="Williams K.H."/>
            <person name="Banfield J.F."/>
        </authorList>
    </citation>
    <scope>NUCLEOTIDE SEQUENCE [LARGE SCALE GENOMIC DNA]</scope>
</reference>
<sequence>MEILYDRMLTEDVVFLEIKRREVIGRDDVVRKYYEEHKEVYEKQEEFREKFFERLHEKFFLKFGFDKPLLNILSEFKEFKERIRTIIAFKALTSSQEEASLNSDSDKIGLRLHPEHFFNHKHFEAFLRHELKHISDMLDEGFGYKRRNKLGNLSPAQENVIRSRYKMIWDIFIDGRISREGEETVVAREERFREFEELYRTIPHPRLFTIFESVWNAEKITHNEILEMAKDAKVMTRRYSRGDEKELKEEEVMLPGALCPLCRFPTFNWTKNLHEEEESVLVAIKADYPWWDLRQGLCERCLEVYKLRGEWLRV</sequence>
<dbReference type="EMBL" id="LBXN01000059">
    <property type="protein sequence ID" value="KKR31824.1"/>
    <property type="molecule type" value="Genomic_DNA"/>
</dbReference>
<dbReference type="AlphaFoldDB" id="A0A0G0PUI1"/>
<evidence type="ECO:0000313" key="1">
    <source>
        <dbReference type="EMBL" id="KKR31824.1"/>
    </source>
</evidence>
<comment type="caution">
    <text evidence="1">The sequence shown here is derived from an EMBL/GenBank/DDBJ whole genome shotgun (WGS) entry which is preliminary data.</text>
</comment>
<evidence type="ECO:0000313" key="2">
    <source>
        <dbReference type="Proteomes" id="UP000034539"/>
    </source>
</evidence>